<dbReference type="InterPro" id="IPR005312">
    <property type="entry name" value="DUF1759"/>
</dbReference>
<dbReference type="Proteomes" id="UP001331761">
    <property type="component" value="Unassembled WGS sequence"/>
</dbReference>
<dbReference type="EMBL" id="WIXE01003139">
    <property type="protein sequence ID" value="KAK5984211.1"/>
    <property type="molecule type" value="Genomic_DNA"/>
</dbReference>
<protein>
    <submittedName>
        <fullName evidence="1">Uncharacterized protein</fullName>
    </submittedName>
</protein>
<reference evidence="1 2" key="1">
    <citation type="submission" date="2019-10" db="EMBL/GenBank/DDBJ databases">
        <title>Assembly and Annotation for the nematode Trichostrongylus colubriformis.</title>
        <authorList>
            <person name="Martin J."/>
        </authorList>
    </citation>
    <scope>NUCLEOTIDE SEQUENCE [LARGE SCALE GENOMIC DNA]</scope>
    <source>
        <strain evidence="1">G859</strain>
        <tissue evidence="1">Whole worm</tissue>
    </source>
</reference>
<name>A0AAN8ISD4_TRICO</name>
<sequence>MATVLKGKQSWLTRQGVLLQESVQRLEWLNVTQDLDQQKLFTELRQGVKELGLKREALEKAVEGFMLAADSADLTEENQEKAQSNISAAQEILEKGQDLSVRLLVRLEEFETRRINFTNDDSGRQPHLPPLQIPKFKGHIWEWDQFWGIFLTTVHTQNISKIEKFTYLLDALQRPAKETVQNLQISAKNYDLAIDALKQKYGNDEAIIGRLLASLHSIQAHSSSIADQRRILEKIAPIISQLQQKGEWIDT</sequence>
<keyword evidence="2" id="KW-1185">Reference proteome</keyword>
<dbReference type="Pfam" id="PF03564">
    <property type="entry name" value="DUF1759"/>
    <property type="match status" value="1"/>
</dbReference>
<accession>A0AAN8ISD4</accession>
<dbReference type="PANTHER" id="PTHR22954">
    <property type="entry name" value="RETROVIRAL PROTEASE-RELATED"/>
    <property type="match status" value="1"/>
</dbReference>
<evidence type="ECO:0000313" key="2">
    <source>
        <dbReference type="Proteomes" id="UP001331761"/>
    </source>
</evidence>
<dbReference type="AlphaFoldDB" id="A0AAN8ISD4"/>
<evidence type="ECO:0000313" key="1">
    <source>
        <dbReference type="EMBL" id="KAK5984211.1"/>
    </source>
</evidence>
<comment type="caution">
    <text evidence="1">The sequence shown here is derived from an EMBL/GenBank/DDBJ whole genome shotgun (WGS) entry which is preliminary data.</text>
</comment>
<proteinExistence type="predicted"/>
<organism evidence="1 2">
    <name type="scientific">Trichostrongylus colubriformis</name>
    <name type="common">Black scour worm</name>
    <dbReference type="NCBI Taxonomy" id="6319"/>
    <lineage>
        <taxon>Eukaryota</taxon>
        <taxon>Metazoa</taxon>
        <taxon>Ecdysozoa</taxon>
        <taxon>Nematoda</taxon>
        <taxon>Chromadorea</taxon>
        <taxon>Rhabditida</taxon>
        <taxon>Rhabditina</taxon>
        <taxon>Rhabditomorpha</taxon>
        <taxon>Strongyloidea</taxon>
        <taxon>Trichostrongylidae</taxon>
        <taxon>Trichostrongylus</taxon>
    </lineage>
</organism>
<gene>
    <name evidence="1" type="ORF">GCK32_014927</name>
</gene>
<dbReference type="PANTHER" id="PTHR22954:SF3">
    <property type="entry name" value="PROTEIN CBG08539"/>
    <property type="match status" value="1"/>
</dbReference>